<gene>
    <name evidence="2" type="ORF">LTR09_012630</name>
</gene>
<comment type="caution">
    <text evidence="2">The sequence shown here is derived from an EMBL/GenBank/DDBJ whole genome shotgun (WGS) entry which is preliminary data.</text>
</comment>
<evidence type="ECO:0000313" key="2">
    <source>
        <dbReference type="EMBL" id="KAK3045836.1"/>
    </source>
</evidence>
<sequence length="496" mass="55242">MFWPAGSLPPSRLVGLRYLLVEPPERLLVLGVQPIELFYDLINIRLPCGYYVLLYLGSLLVIILNDEVALFAMDLAKSPVTVMVATENASPPWQAQEVVRYRPLSQHETRSQSDRLARADAGDLQARLELITVEAAEEALAQRYCKQQPDRSILSFLRDPDDGLAPYEAASAVLEELADQTEGTALESAMVFRYIQAHDLWKGHPNPDVRSVEDLVKNLNGSDYVQANIIIGTSAQAGKRNCIRLIDGTWGAGWFDKIPAGIRDPAWSRAEKCSKRMLTQIAANAKQGMSITTAIAGWSRALQERNDYGARRRLGIKSNATPYLIPNDVASLNRGTLESRRGKRTSEMWFPEDAKEDHLRVELVPPPSTRMVRPEPDYVESAASRPATKRKRTHDGERSGAVTDSRGSNDWKQSADGKYLTKRVRNHCIRKPIEEISETDSEHPSSPQRTQTSVSPQPRVEGEPPQGDTMMEDDTSQDSTPSPRANEGASSKLREC</sequence>
<accession>A0AAJ0D4U5</accession>
<protein>
    <submittedName>
        <fullName evidence="2">Uncharacterized protein</fullName>
    </submittedName>
</protein>
<reference evidence="2" key="1">
    <citation type="submission" date="2023-04" db="EMBL/GenBank/DDBJ databases">
        <title>Black Yeasts Isolated from many extreme environments.</title>
        <authorList>
            <person name="Coleine C."/>
            <person name="Stajich J.E."/>
            <person name="Selbmann L."/>
        </authorList>
    </citation>
    <scope>NUCLEOTIDE SEQUENCE</scope>
    <source>
        <strain evidence="2">CCFEE 5312</strain>
    </source>
</reference>
<dbReference type="EMBL" id="JAWDJX010000145">
    <property type="protein sequence ID" value="KAK3045836.1"/>
    <property type="molecule type" value="Genomic_DNA"/>
</dbReference>
<keyword evidence="3" id="KW-1185">Reference proteome</keyword>
<organism evidence="2 3">
    <name type="scientific">Extremus antarcticus</name>
    <dbReference type="NCBI Taxonomy" id="702011"/>
    <lineage>
        <taxon>Eukaryota</taxon>
        <taxon>Fungi</taxon>
        <taxon>Dikarya</taxon>
        <taxon>Ascomycota</taxon>
        <taxon>Pezizomycotina</taxon>
        <taxon>Dothideomycetes</taxon>
        <taxon>Dothideomycetidae</taxon>
        <taxon>Mycosphaerellales</taxon>
        <taxon>Extremaceae</taxon>
        <taxon>Extremus</taxon>
    </lineage>
</organism>
<feature type="compositionally biased region" description="Polar residues" evidence="1">
    <location>
        <begin position="444"/>
        <end position="456"/>
    </location>
</feature>
<evidence type="ECO:0000256" key="1">
    <source>
        <dbReference type="SAM" id="MobiDB-lite"/>
    </source>
</evidence>
<dbReference type="AlphaFoldDB" id="A0AAJ0D4U5"/>
<evidence type="ECO:0000313" key="3">
    <source>
        <dbReference type="Proteomes" id="UP001271007"/>
    </source>
</evidence>
<name>A0AAJ0D4U5_9PEZI</name>
<proteinExistence type="predicted"/>
<feature type="region of interest" description="Disordered" evidence="1">
    <location>
        <begin position="435"/>
        <end position="496"/>
    </location>
</feature>
<feature type="region of interest" description="Disordered" evidence="1">
    <location>
        <begin position="360"/>
        <end position="418"/>
    </location>
</feature>
<dbReference type="Proteomes" id="UP001271007">
    <property type="component" value="Unassembled WGS sequence"/>
</dbReference>